<dbReference type="EMBL" id="CM037028">
    <property type="protein sequence ID" value="KAH7655874.1"/>
    <property type="molecule type" value="Genomic_DNA"/>
</dbReference>
<gene>
    <name evidence="1" type="ORF">IHE45_18G041800</name>
</gene>
<comment type="caution">
    <text evidence="1">The sequence shown here is derived from an EMBL/GenBank/DDBJ whole genome shotgun (WGS) entry which is preliminary data.</text>
</comment>
<reference evidence="2" key="1">
    <citation type="journal article" date="2022" name="Nat. Commun.">
        <title>Chromosome evolution and the genetic basis of agronomically important traits in greater yam.</title>
        <authorList>
            <person name="Bredeson J.V."/>
            <person name="Lyons J.B."/>
            <person name="Oniyinde I.O."/>
            <person name="Okereke N.R."/>
            <person name="Kolade O."/>
            <person name="Nnabue I."/>
            <person name="Nwadili C.O."/>
            <person name="Hribova E."/>
            <person name="Parker M."/>
            <person name="Nwogha J."/>
            <person name="Shu S."/>
            <person name="Carlson J."/>
            <person name="Kariba R."/>
            <person name="Muthemba S."/>
            <person name="Knop K."/>
            <person name="Barton G.J."/>
            <person name="Sherwood A.V."/>
            <person name="Lopez-Montes A."/>
            <person name="Asiedu R."/>
            <person name="Jamnadass R."/>
            <person name="Muchugi A."/>
            <person name="Goodstein D."/>
            <person name="Egesi C.N."/>
            <person name="Featherston J."/>
            <person name="Asfaw A."/>
            <person name="Simpson G.G."/>
            <person name="Dolezel J."/>
            <person name="Hendre P.S."/>
            <person name="Van Deynze A."/>
            <person name="Kumar P.L."/>
            <person name="Obidiegwu J.E."/>
            <person name="Bhattacharjee R."/>
            <person name="Rokhsar D.S."/>
        </authorList>
    </citation>
    <scope>NUCLEOTIDE SEQUENCE [LARGE SCALE GENOMIC DNA]</scope>
    <source>
        <strain evidence="2">cv. TDa95/00328</strain>
    </source>
</reference>
<name>A0ACB7U6E9_DIOAL</name>
<protein>
    <submittedName>
        <fullName evidence="1">Myb/SANT-like domain-containing protein</fullName>
    </submittedName>
</protein>
<sequence length="325" mass="37682">MFVLNGLLLITWWMDFFSWFVIYVYFHYYCRMNNTEGAQGEKRKGTPNKRWTKEMDNVLIPLLADMARSGLKVDKSFKRQAFVEAANVVNRRFPAACMDADNVENHMRTLKQKYQDIKKLMNLSGVGWNDTEKKLVLEDETYRTYIEGQPKAKDYLNKPIPFFDELRLIAGDDHATGDYARTIFDQFGGTPGEDESIPPPNAPLDGEPMDTGTQRREALRSSTNMTTARTTRRTRTNVENGLGENIGEKIGELAASINKTRKRTWKEKLTDVLWDMEGYSDDDMEMVYNKLIDNKKEAENFYLRKPSLRKKWVDNFIASMRNSSP</sequence>
<evidence type="ECO:0000313" key="2">
    <source>
        <dbReference type="Proteomes" id="UP000827976"/>
    </source>
</evidence>
<keyword evidence="2" id="KW-1185">Reference proteome</keyword>
<evidence type="ECO:0000313" key="1">
    <source>
        <dbReference type="EMBL" id="KAH7655874.1"/>
    </source>
</evidence>
<accession>A0ACB7U6E9</accession>
<proteinExistence type="predicted"/>
<dbReference type="Proteomes" id="UP000827976">
    <property type="component" value="Chromosome 18"/>
</dbReference>
<organism evidence="1 2">
    <name type="scientific">Dioscorea alata</name>
    <name type="common">Purple yam</name>
    <dbReference type="NCBI Taxonomy" id="55571"/>
    <lineage>
        <taxon>Eukaryota</taxon>
        <taxon>Viridiplantae</taxon>
        <taxon>Streptophyta</taxon>
        <taxon>Embryophyta</taxon>
        <taxon>Tracheophyta</taxon>
        <taxon>Spermatophyta</taxon>
        <taxon>Magnoliopsida</taxon>
        <taxon>Liliopsida</taxon>
        <taxon>Dioscoreales</taxon>
        <taxon>Dioscoreaceae</taxon>
        <taxon>Dioscorea</taxon>
    </lineage>
</organism>